<feature type="transmembrane region" description="Helical" evidence="1">
    <location>
        <begin position="194"/>
        <end position="216"/>
    </location>
</feature>
<feature type="transmembrane region" description="Helical" evidence="1">
    <location>
        <begin position="161"/>
        <end position="182"/>
    </location>
</feature>
<accession>A0A1I8ARJ8</accession>
<organism evidence="2 3">
    <name type="scientific">Steinernema glaseri</name>
    <dbReference type="NCBI Taxonomy" id="37863"/>
    <lineage>
        <taxon>Eukaryota</taxon>
        <taxon>Metazoa</taxon>
        <taxon>Ecdysozoa</taxon>
        <taxon>Nematoda</taxon>
        <taxon>Chromadorea</taxon>
        <taxon>Rhabditida</taxon>
        <taxon>Tylenchina</taxon>
        <taxon>Panagrolaimomorpha</taxon>
        <taxon>Strongyloidoidea</taxon>
        <taxon>Steinernematidae</taxon>
        <taxon>Steinernema</taxon>
    </lineage>
</organism>
<keyword evidence="2" id="KW-1185">Reference proteome</keyword>
<keyword evidence="1" id="KW-0472">Membrane</keyword>
<evidence type="ECO:0000313" key="2">
    <source>
        <dbReference type="Proteomes" id="UP000095287"/>
    </source>
</evidence>
<reference evidence="3" key="1">
    <citation type="submission" date="2016-11" db="UniProtKB">
        <authorList>
            <consortium name="WormBaseParasite"/>
        </authorList>
    </citation>
    <scope>IDENTIFICATION</scope>
</reference>
<dbReference type="Proteomes" id="UP000095287">
    <property type="component" value="Unplaced"/>
</dbReference>
<evidence type="ECO:0000256" key="1">
    <source>
        <dbReference type="SAM" id="Phobius"/>
    </source>
</evidence>
<dbReference type="PROSITE" id="PS51257">
    <property type="entry name" value="PROKAR_LIPOPROTEIN"/>
    <property type="match status" value="1"/>
</dbReference>
<feature type="transmembrane region" description="Helical" evidence="1">
    <location>
        <begin position="69"/>
        <end position="89"/>
    </location>
</feature>
<name>A0A1I8ARJ8_9BILA</name>
<keyword evidence="1" id="KW-1133">Transmembrane helix</keyword>
<sequence length="257" mass="29325">MALALSRQPYKQLFAGIYVIYLGIMTAMFLISGCIGVVKTITEGCNYPPSEDAVCHCIITQIININMVFLPWVLSGFLGAFTFIFYQYYEYLAFEANKNKPEVGTSNAPNEPTPENPFKKIVLLCGITLDVTKMARWVDVICFTVFVEGYAVQFVLFDSPIARLCVAPILFGLSHFVIYTIVHRMQTFERHRVVVTGSFVCFLVLYTLLLLVYGIYNIFVHSNVPKAWRTSWRKEEGRTHFRSMKILIISNRNPISP</sequence>
<keyword evidence="1" id="KW-0812">Transmembrane</keyword>
<protein>
    <submittedName>
        <fullName evidence="3">G_PROTEIN_RECEP_F1_2 domain-containing protein</fullName>
    </submittedName>
</protein>
<dbReference type="WBParaSite" id="L893_g8488.t1">
    <property type="protein sequence ID" value="L893_g8488.t1"/>
    <property type="gene ID" value="L893_g8488"/>
</dbReference>
<feature type="transmembrane region" description="Helical" evidence="1">
    <location>
        <begin position="12"/>
        <end position="38"/>
    </location>
</feature>
<dbReference type="AlphaFoldDB" id="A0A1I8ARJ8"/>
<proteinExistence type="predicted"/>
<evidence type="ECO:0000313" key="3">
    <source>
        <dbReference type="WBParaSite" id="L893_g8488.t1"/>
    </source>
</evidence>